<proteinExistence type="predicted"/>
<dbReference type="Pfam" id="PF14365">
    <property type="entry name" value="Neprosin_AP"/>
    <property type="match status" value="1"/>
</dbReference>
<sequence length="251" mass="27832">MKNIKALLNKINKPAVKVIQSPDGDIIDCVPFHLQPAFDHPLLKGEKTMRKPPKAPSSNNTFAENFQIWTMSGERCPGNTIPIRRTTAQDILKAKSVETFGRKTVRKNAGEEHVHEHAVGYANGIFLGAKATINVWYPHVAKSGEFSLAQIWVTSGSLDSDLNTMEAGWQKSPIRGGTTREVLTADRRRRCSGQAVHCYWDAGEVQRRRFGTVFKRTDCDPTMRRCAPPRGCSRISSSGVAMGLRVDVRGS</sequence>
<dbReference type="PANTHER" id="PTHR31589:SF110">
    <property type="entry name" value="PROTEIN, PUTATIVE (DUF239)-RELATED"/>
    <property type="match status" value="1"/>
</dbReference>
<dbReference type="InterPro" id="IPR025521">
    <property type="entry name" value="Neprosin_propep"/>
</dbReference>
<dbReference type="InterPro" id="IPR004314">
    <property type="entry name" value="Neprosin"/>
</dbReference>
<dbReference type="OrthoDB" id="1858978at2759"/>
<comment type="caution">
    <text evidence="2">The sequence shown here is derived from an EMBL/GenBank/DDBJ whole genome shotgun (WGS) entry which is preliminary data.</text>
</comment>
<dbReference type="PROSITE" id="PS52045">
    <property type="entry name" value="NEPROSIN_PEP_CD"/>
    <property type="match status" value="1"/>
</dbReference>
<reference evidence="3" key="1">
    <citation type="journal article" date="2019" name="Curr. Biol.">
        <title>Genome Sequence of Striga asiatica Provides Insight into the Evolution of Plant Parasitism.</title>
        <authorList>
            <person name="Yoshida S."/>
            <person name="Kim S."/>
            <person name="Wafula E.K."/>
            <person name="Tanskanen J."/>
            <person name="Kim Y.M."/>
            <person name="Honaas L."/>
            <person name="Yang Z."/>
            <person name="Spallek T."/>
            <person name="Conn C.E."/>
            <person name="Ichihashi Y."/>
            <person name="Cheong K."/>
            <person name="Cui S."/>
            <person name="Der J.P."/>
            <person name="Gundlach H."/>
            <person name="Jiao Y."/>
            <person name="Hori C."/>
            <person name="Ishida J.K."/>
            <person name="Kasahara H."/>
            <person name="Kiba T."/>
            <person name="Kim M.S."/>
            <person name="Koo N."/>
            <person name="Laohavisit A."/>
            <person name="Lee Y.H."/>
            <person name="Lumba S."/>
            <person name="McCourt P."/>
            <person name="Mortimer J.C."/>
            <person name="Mutuku J.M."/>
            <person name="Nomura T."/>
            <person name="Sasaki-Sekimoto Y."/>
            <person name="Seto Y."/>
            <person name="Wang Y."/>
            <person name="Wakatake T."/>
            <person name="Sakakibara H."/>
            <person name="Demura T."/>
            <person name="Yamaguchi S."/>
            <person name="Yoneyama K."/>
            <person name="Manabe R.I."/>
            <person name="Nelson D.C."/>
            <person name="Schulman A.H."/>
            <person name="Timko M.P."/>
            <person name="dePamphilis C.W."/>
            <person name="Choi D."/>
            <person name="Shirasu K."/>
        </authorList>
    </citation>
    <scope>NUCLEOTIDE SEQUENCE [LARGE SCALE GENOMIC DNA]</scope>
    <source>
        <strain evidence="3">cv. UVA1</strain>
    </source>
</reference>
<evidence type="ECO:0000259" key="1">
    <source>
        <dbReference type="PROSITE" id="PS52045"/>
    </source>
</evidence>
<feature type="domain" description="Neprosin PEP catalytic" evidence="1">
    <location>
        <begin position="105"/>
        <end position="251"/>
    </location>
</feature>
<dbReference type="EMBL" id="BKCP01009737">
    <property type="protein sequence ID" value="GER51540.1"/>
    <property type="molecule type" value="Genomic_DNA"/>
</dbReference>
<organism evidence="2 3">
    <name type="scientific">Striga asiatica</name>
    <name type="common">Asiatic witchweed</name>
    <name type="synonym">Buchnera asiatica</name>
    <dbReference type="NCBI Taxonomy" id="4170"/>
    <lineage>
        <taxon>Eukaryota</taxon>
        <taxon>Viridiplantae</taxon>
        <taxon>Streptophyta</taxon>
        <taxon>Embryophyta</taxon>
        <taxon>Tracheophyta</taxon>
        <taxon>Spermatophyta</taxon>
        <taxon>Magnoliopsida</taxon>
        <taxon>eudicotyledons</taxon>
        <taxon>Gunneridae</taxon>
        <taxon>Pentapetalae</taxon>
        <taxon>asterids</taxon>
        <taxon>lamiids</taxon>
        <taxon>Lamiales</taxon>
        <taxon>Orobanchaceae</taxon>
        <taxon>Buchnereae</taxon>
        <taxon>Striga</taxon>
    </lineage>
</organism>
<gene>
    <name evidence="2" type="ORF">STAS_28923</name>
</gene>
<dbReference type="Proteomes" id="UP000325081">
    <property type="component" value="Unassembled WGS sequence"/>
</dbReference>
<name>A0A5A7R1F6_STRAF</name>
<evidence type="ECO:0000313" key="3">
    <source>
        <dbReference type="Proteomes" id="UP000325081"/>
    </source>
</evidence>
<dbReference type="PANTHER" id="PTHR31589">
    <property type="entry name" value="PROTEIN, PUTATIVE (DUF239)-RELATED-RELATED"/>
    <property type="match status" value="1"/>
</dbReference>
<evidence type="ECO:0000313" key="2">
    <source>
        <dbReference type="EMBL" id="GER51540.1"/>
    </source>
</evidence>
<protein>
    <recommendedName>
        <fullName evidence="1">Neprosin PEP catalytic domain-containing protein</fullName>
    </recommendedName>
</protein>
<accession>A0A5A7R1F6</accession>
<keyword evidence="3" id="KW-1185">Reference proteome</keyword>
<dbReference type="AlphaFoldDB" id="A0A5A7R1F6"/>
<dbReference type="InterPro" id="IPR053168">
    <property type="entry name" value="Glutamic_endopeptidase"/>
</dbReference>